<evidence type="ECO:0000313" key="1">
    <source>
        <dbReference type="EMBL" id="KPP74587.1"/>
    </source>
</evidence>
<comment type="caution">
    <text evidence="1">The sequence shown here is derived from an EMBL/GenBank/DDBJ whole genome shotgun (WGS) entry which is preliminary data.</text>
</comment>
<sequence>MFYTSVLLHNKPRLSIFGMARAHSKRTGSTGHTNLWTTQLIPHQTSGFSSRGLEEPRILRIQKQDAGTLLRCGLIYILSTHRRKYAECQLAHVLESMKFGEKLHVGGPLRITAFSKLS</sequence>
<gene>
    <name evidence="1" type="ORF">Z043_106241</name>
</gene>
<evidence type="ECO:0000313" key="2">
    <source>
        <dbReference type="Proteomes" id="UP000034805"/>
    </source>
</evidence>
<proteinExistence type="predicted"/>
<dbReference type="AlphaFoldDB" id="A0A0P7UWY1"/>
<dbReference type="EMBL" id="JARO02001724">
    <property type="protein sequence ID" value="KPP74587.1"/>
    <property type="molecule type" value="Genomic_DNA"/>
</dbReference>
<reference evidence="1 2" key="1">
    <citation type="submission" date="2015-08" db="EMBL/GenBank/DDBJ databases">
        <title>The genome of the Asian arowana (Scleropages formosus).</title>
        <authorList>
            <person name="Tan M.H."/>
            <person name="Gan H.M."/>
            <person name="Croft L.J."/>
            <person name="Austin C.M."/>
        </authorList>
    </citation>
    <scope>NUCLEOTIDE SEQUENCE [LARGE SCALE GENOMIC DNA]</scope>
    <source>
        <strain evidence="1">Aro1</strain>
    </source>
</reference>
<dbReference type="Proteomes" id="UP000034805">
    <property type="component" value="Unassembled WGS sequence"/>
</dbReference>
<organism evidence="1 2">
    <name type="scientific">Scleropages formosus</name>
    <name type="common">Asian bonytongue</name>
    <name type="synonym">Osteoglossum formosum</name>
    <dbReference type="NCBI Taxonomy" id="113540"/>
    <lineage>
        <taxon>Eukaryota</taxon>
        <taxon>Metazoa</taxon>
        <taxon>Chordata</taxon>
        <taxon>Craniata</taxon>
        <taxon>Vertebrata</taxon>
        <taxon>Euteleostomi</taxon>
        <taxon>Actinopterygii</taxon>
        <taxon>Neopterygii</taxon>
        <taxon>Teleostei</taxon>
        <taxon>Osteoglossocephala</taxon>
        <taxon>Osteoglossomorpha</taxon>
        <taxon>Osteoglossiformes</taxon>
        <taxon>Osteoglossidae</taxon>
        <taxon>Scleropages</taxon>
    </lineage>
</organism>
<protein>
    <submittedName>
        <fullName evidence="1">Uncharacterized protein</fullName>
    </submittedName>
</protein>
<name>A0A0P7UWY1_SCLFO</name>
<accession>A0A0P7UWY1</accession>